<accession>A0ABD0KY57</accession>
<keyword evidence="2" id="KW-1185">Reference proteome</keyword>
<gene>
    <name evidence="1" type="ORF">BaRGS_00016744</name>
</gene>
<dbReference type="Proteomes" id="UP001519460">
    <property type="component" value="Unassembled WGS sequence"/>
</dbReference>
<evidence type="ECO:0000313" key="1">
    <source>
        <dbReference type="EMBL" id="KAK7492080.1"/>
    </source>
</evidence>
<dbReference type="AlphaFoldDB" id="A0ABD0KY57"/>
<sequence length="82" mass="8755">MQASSIISFGPQPVRLDLDGCKNIDLQISLATAELSGGTCTKMRHALSNRKGLLFVSSGHFVHNSGSMDHDHKLIGCSVTES</sequence>
<evidence type="ECO:0000313" key="2">
    <source>
        <dbReference type="Proteomes" id="UP001519460"/>
    </source>
</evidence>
<organism evidence="1 2">
    <name type="scientific">Batillaria attramentaria</name>
    <dbReference type="NCBI Taxonomy" id="370345"/>
    <lineage>
        <taxon>Eukaryota</taxon>
        <taxon>Metazoa</taxon>
        <taxon>Spiralia</taxon>
        <taxon>Lophotrochozoa</taxon>
        <taxon>Mollusca</taxon>
        <taxon>Gastropoda</taxon>
        <taxon>Caenogastropoda</taxon>
        <taxon>Sorbeoconcha</taxon>
        <taxon>Cerithioidea</taxon>
        <taxon>Batillariidae</taxon>
        <taxon>Batillaria</taxon>
    </lineage>
</organism>
<comment type="caution">
    <text evidence="1">The sequence shown here is derived from an EMBL/GenBank/DDBJ whole genome shotgun (WGS) entry which is preliminary data.</text>
</comment>
<dbReference type="EMBL" id="JACVVK020000107">
    <property type="protein sequence ID" value="KAK7492080.1"/>
    <property type="molecule type" value="Genomic_DNA"/>
</dbReference>
<reference evidence="1 2" key="1">
    <citation type="journal article" date="2023" name="Sci. Data">
        <title>Genome assembly of the Korean intertidal mud-creeper Batillaria attramentaria.</title>
        <authorList>
            <person name="Patra A.K."/>
            <person name="Ho P.T."/>
            <person name="Jun S."/>
            <person name="Lee S.J."/>
            <person name="Kim Y."/>
            <person name="Won Y.J."/>
        </authorList>
    </citation>
    <scope>NUCLEOTIDE SEQUENCE [LARGE SCALE GENOMIC DNA]</scope>
    <source>
        <strain evidence="1">Wonlab-2016</strain>
    </source>
</reference>
<name>A0ABD0KY57_9CAEN</name>
<protein>
    <submittedName>
        <fullName evidence="1">Uncharacterized protein</fullName>
    </submittedName>
</protein>
<proteinExistence type="predicted"/>